<evidence type="ECO:0000313" key="2">
    <source>
        <dbReference type="EMBL" id="KAF8471352.1"/>
    </source>
</evidence>
<reference evidence="2" key="2">
    <citation type="journal article" date="2020" name="Nat. Commun.">
        <title>Large-scale genome sequencing of mycorrhizal fungi provides insights into the early evolution of symbiotic traits.</title>
        <authorList>
            <person name="Miyauchi S."/>
            <person name="Kiss E."/>
            <person name="Kuo A."/>
            <person name="Drula E."/>
            <person name="Kohler A."/>
            <person name="Sanchez-Garcia M."/>
            <person name="Morin E."/>
            <person name="Andreopoulos B."/>
            <person name="Barry K.W."/>
            <person name="Bonito G."/>
            <person name="Buee M."/>
            <person name="Carver A."/>
            <person name="Chen C."/>
            <person name="Cichocki N."/>
            <person name="Clum A."/>
            <person name="Culley D."/>
            <person name="Crous P.W."/>
            <person name="Fauchery L."/>
            <person name="Girlanda M."/>
            <person name="Hayes R.D."/>
            <person name="Keri Z."/>
            <person name="LaButti K."/>
            <person name="Lipzen A."/>
            <person name="Lombard V."/>
            <person name="Magnuson J."/>
            <person name="Maillard F."/>
            <person name="Murat C."/>
            <person name="Nolan M."/>
            <person name="Ohm R.A."/>
            <person name="Pangilinan J."/>
            <person name="Pereira M.F."/>
            <person name="Perotto S."/>
            <person name="Peter M."/>
            <person name="Pfister S."/>
            <person name="Riley R."/>
            <person name="Sitrit Y."/>
            <person name="Stielow J.B."/>
            <person name="Szollosi G."/>
            <person name="Zifcakova L."/>
            <person name="Stursova M."/>
            <person name="Spatafora J.W."/>
            <person name="Tedersoo L."/>
            <person name="Vaario L.M."/>
            <person name="Yamada A."/>
            <person name="Yan M."/>
            <person name="Wang P."/>
            <person name="Xu J."/>
            <person name="Bruns T."/>
            <person name="Baldrian P."/>
            <person name="Vilgalys R."/>
            <person name="Dunand C."/>
            <person name="Henrissat B."/>
            <person name="Grigoriev I.V."/>
            <person name="Hibbett D."/>
            <person name="Nagy L.G."/>
            <person name="Martin F.M."/>
        </authorList>
    </citation>
    <scope>NUCLEOTIDE SEQUENCE</scope>
    <source>
        <strain evidence="2">Prilba</strain>
    </source>
</reference>
<protein>
    <submittedName>
        <fullName evidence="2">Uncharacterized protein</fullName>
    </submittedName>
</protein>
<name>A0A9P5MMJ7_9AGAM</name>
<evidence type="ECO:0000256" key="1">
    <source>
        <dbReference type="SAM" id="Coils"/>
    </source>
</evidence>
<accession>A0A9P5MMJ7</accession>
<proteinExistence type="predicted"/>
<evidence type="ECO:0000313" key="3">
    <source>
        <dbReference type="Proteomes" id="UP000759537"/>
    </source>
</evidence>
<organism evidence="2 3">
    <name type="scientific">Russula ochroleuca</name>
    <dbReference type="NCBI Taxonomy" id="152965"/>
    <lineage>
        <taxon>Eukaryota</taxon>
        <taxon>Fungi</taxon>
        <taxon>Dikarya</taxon>
        <taxon>Basidiomycota</taxon>
        <taxon>Agaricomycotina</taxon>
        <taxon>Agaricomycetes</taxon>
        <taxon>Russulales</taxon>
        <taxon>Russulaceae</taxon>
        <taxon>Russula</taxon>
    </lineage>
</organism>
<dbReference type="EMBL" id="WHVB01000023">
    <property type="protein sequence ID" value="KAF8471352.1"/>
    <property type="molecule type" value="Genomic_DNA"/>
</dbReference>
<dbReference type="AlphaFoldDB" id="A0A9P5MMJ7"/>
<dbReference type="Proteomes" id="UP000759537">
    <property type="component" value="Unassembled WGS sequence"/>
</dbReference>
<gene>
    <name evidence="2" type="ORF">DFH94DRAFT_696583</name>
</gene>
<feature type="coiled-coil region" evidence="1">
    <location>
        <begin position="58"/>
        <end position="85"/>
    </location>
</feature>
<dbReference type="OrthoDB" id="3242489at2759"/>
<keyword evidence="1" id="KW-0175">Coiled coil</keyword>
<comment type="caution">
    <text evidence="2">The sequence shown here is derived from an EMBL/GenBank/DDBJ whole genome shotgun (WGS) entry which is preliminary data.</text>
</comment>
<sequence length="155" mass="16893">MAGHRTLLWIGDPGSPGPNVVPINDMDVRVLKSLYIPGVTYALGVAAARVAGAHDLLEKNAQKLVQESNAALETYQRQRAAEQAETLWELEGNAALSAWALQLAQDAAAAEDELRTVRSVSEREQTQRLALLEEINLVQTENGSLRQQLRALGKL</sequence>
<keyword evidence="3" id="KW-1185">Reference proteome</keyword>
<reference evidence="2" key="1">
    <citation type="submission" date="2019-10" db="EMBL/GenBank/DDBJ databases">
        <authorList>
            <consortium name="DOE Joint Genome Institute"/>
            <person name="Kuo A."/>
            <person name="Miyauchi S."/>
            <person name="Kiss E."/>
            <person name="Drula E."/>
            <person name="Kohler A."/>
            <person name="Sanchez-Garcia M."/>
            <person name="Andreopoulos B."/>
            <person name="Barry K.W."/>
            <person name="Bonito G."/>
            <person name="Buee M."/>
            <person name="Carver A."/>
            <person name="Chen C."/>
            <person name="Cichocki N."/>
            <person name="Clum A."/>
            <person name="Culley D."/>
            <person name="Crous P.W."/>
            <person name="Fauchery L."/>
            <person name="Girlanda M."/>
            <person name="Hayes R."/>
            <person name="Keri Z."/>
            <person name="LaButti K."/>
            <person name="Lipzen A."/>
            <person name="Lombard V."/>
            <person name="Magnuson J."/>
            <person name="Maillard F."/>
            <person name="Morin E."/>
            <person name="Murat C."/>
            <person name="Nolan M."/>
            <person name="Ohm R."/>
            <person name="Pangilinan J."/>
            <person name="Pereira M."/>
            <person name="Perotto S."/>
            <person name="Peter M."/>
            <person name="Riley R."/>
            <person name="Sitrit Y."/>
            <person name="Stielow B."/>
            <person name="Szollosi G."/>
            <person name="Zifcakova L."/>
            <person name="Stursova M."/>
            <person name="Spatafora J.W."/>
            <person name="Tedersoo L."/>
            <person name="Vaario L.-M."/>
            <person name="Yamada A."/>
            <person name="Yan M."/>
            <person name="Wang P."/>
            <person name="Xu J."/>
            <person name="Bruns T."/>
            <person name="Baldrian P."/>
            <person name="Vilgalys R."/>
            <person name="Henrissat B."/>
            <person name="Grigoriev I.V."/>
            <person name="Hibbett D."/>
            <person name="Nagy L.G."/>
            <person name="Martin F.M."/>
        </authorList>
    </citation>
    <scope>NUCLEOTIDE SEQUENCE</scope>
    <source>
        <strain evidence="2">Prilba</strain>
    </source>
</reference>